<accession>A0A916K7S6</accession>
<dbReference type="InterPro" id="IPR018060">
    <property type="entry name" value="HTH_AraC"/>
</dbReference>
<gene>
    <name evidence="3" type="primary">rhaS_38</name>
    <name evidence="3" type="ORF">PAESOLCIP111_05591</name>
</gene>
<dbReference type="RefSeq" id="WP_218095302.1">
    <property type="nucleotide sequence ID" value="NZ_CAJVAS010000042.1"/>
</dbReference>
<dbReference type="PANTHER" id="PTHR43280">
    <property type="entry name" value="ARAC-FAMILY TRANSCRIPTIONAL REGULATOR"/>
    <property type="match status" value="1"/>
</dbReference>
<organism evidence="3 4">
    <name type="scientific">Paenibacillus solanacearum</name>
    <dbReference type="NCBI Taxonomy" id="2048548"/>
    <lineage>
        <taxon>Bacteria</taxon>
        <taxon>Bacillati</taxon>
        <taxon>Bacillota</taxon>
        <taxon>Bacilli</taxon>
        <taxon>Bacillales</taxon>
        <taxon>Paenibacillaceae</taxon>
        <taxon>Paenibacillus</taxon>
    </lineage>
</organism>
<dbReference type="PROSITE" id="PS01124">
    <property type="entry name" value="HTH_ARAC_FAMILY_2"/>
    <property type="match status" value="1"/>
</dbReference>
<dbReference type="EMBL" id="CAJVAS010000042">
    <property type="protein sequence ID" value="CAG7648398.1"/>
    <property type="molecule type" value="Genomic_DNA"/>
</dbReference>
<feature type="domain" description="HTH araC/xylS-type" evidence="2">
    <location>
        <begin position="177"/>
        <end position="275"/>
    </location>
</feature>
<comment type="caution">
    <text evidence="3">The sequence shown here is derived from an EMBL/GenBank/DDBJ whole genome shotgun (WGS) entry which is preliminary data.</text>
</comment>
<dbReference type="SMART" id="SM00342">
    <property type="entry name" value="HTH_ARAC"/>
    <property type="match status" value="1"/>
</dbReference>
<keyword evidence="4" id="KW-1185">Reference proteome</keyword>
<sequence length="275" mass="32050">MEKEFLHHFYPRILDVTHREAAYWELHHYRVERPVTNVFNLVFVYKGDGVLVLNGERFELKPGCVFHVNPGMWMDISTTAHNTLHYYGVQFHQLNIQWEGSECQSTITHMPLPFKRVLTMPTFALHKQASELYDSWHSKVTGYEWQVKLGLFELMDSLCNVVIAEQTEQEKSYRQMEDSVRYIRQHYAEELNRTILAKQTSMSVSHYSALFKNAVGISPLQFVEKVRIDQAKSMLTSTSKPINEVAKAVGYNDPLYFTRVFTKITGMAPREYRGG</sequence>
<dbReference type="PANTHER" id="PTHR43280:SF28">
    <property type="entry name" value="HTH-TYPE TRANSCRIPTIONAL ACTIVATOR RHAS"/>
    <property type="match status" value="1"/>
</dbReference>
<dbReference type="Pfam" id="PF02311">
    <property type="entry name" value="AraC_binding"/>
    <property type="match status" value="1"/>
</dbReference>
<evidence type="ECO:0000313" key="3">
    <source>
        <dbReference type="EMBL" id="CAG7648398.1"/>
    </source>
</evidence>
<proteinExistence type="predicted"/>
<dbReference type="Proteomes" id="UP000693672">
    <property type="component" value="Unassembled WGS sequence"/>
</dbReference>
<dbReference type="AlphaFoldDB" id="A0A916K7S6"/>
<dbReference type="InterPro" id="IPR003313">
    <property type="entry name" value="AraC-bd"/>
</dbReference>
<name>A0A916K7S6_9BACL</name>
<keyword evidence="1" id="KW-0238">DNA-binding</keyword>
<evidence type="ECO:0000256" key="1">
    <source>
        <dbReference type="ARBA" id="ARBA00023125"/>
    </source>
</evidence>
<evidence type="ECO:0000313" key="4">
    <source>
        <dbReference type="Proteomes" id="UP000693672"/>
    </source>
</evidence>
<dbReference type="GO" id="GO:0003700">
    <property type="term" value="F:DNA-binding transcription factor activity"/>
    <property type="evidence" value="ECO:0007669"/>
    <property type="project" value="InterPro"/>
</dbReference>
<dbReference type="Pfam" id="PF12833">
    <property type="entry name" value="HTH_18"/>
    <property type="match status" value="1"/>
</dbReference>
<evidence type="ECO:0000259" key="2">
    <source>
        <dbReference type="PROSITE" id="PS01124"/>
    </source>
</evidence>
<dbReference type="GO" id="GO:0043565">
    <property type="term" value="F:sequence-specific DNA binding"/>
    <property type="evidence" value="ECO:0007669"/>
    <property type="project" value="InterPro"/>
</dbReference>
<reference evidence="3" key="1">
    <citation type="submission" date="2021-06" db="EMBL/GenBank/DDBJ databases">
        <authorList>
            <person name="Criscuolo A."/>
        </authorList>
    </citation>
    <scope>NUCLEOTIDE SEQUENCE</scope>
    <source>
        <strain evidence="3">CIP111600</strain>
    </source>
</reference>
<protein>
    <submittedName>
        <fullName evidence="3">HTH-type transcriptional activator RhaS</fullName>
    </submittedName>
</protein>